<keyword evidence="3" id="KW-1185">Reference proteome</keyword>
<proteinExistence type="predicted"/>
<protein>
    <submittedName>
        <fullName evidence="2">Phage tail tape measure protein</fullName>
    </submittedName>
</protein>
<dbReference type="AlphaFoldDB" id="A0A5P3MPS5"/>
<name>A0A5P3MPS5_NEIAN</name>
<dbReference type="Pfam" id="PF10145">
    <property type="entry name" value="PhageMin_Tail"/>
    <property type="match status" value="1"/>
</dbReference>
<sequence length="496" mass="53562">MSKELLVGVVIGASLKAGFATVFGRAEQTVKALGSEIKNATKMQEQFGRALRARQALNPTHNLAKESRAYAELSMSIKRATVAQNNLNQALAKQASARQFRANLRSEMTETAAHAAVVTGPVIGAVKKFMEQEDASADLKISMMRKDGSFGKFEEIDRLATQWGAALPGNKTDFTNMVKDLKSQGISDDTIINGGGLATAQLNVVMDIPISDGSFFAKNMEAHGIKESELLPSADLTQRAYFAAGLSKENMFGAMKYYAPLTNILGYTGLEHQKKIYAVEGMAATKGVEDTQFGTNFASFLTRLSKGPANLESAKTGTKGKLKNMMQDAGAEFNFFNPDGTIKDLREITGILETEFGKIKAKYGDKGVMDISDAMFGPEGNRVASNLIQQGVKGFDEMIAKMDDQASIHDRIKVKTNTLSSAFEALGGVAENTAAIFGGIFAEDLKGLATGFQNLMENHIAPFIQNNKAVIKWLLGLAGGFLLPKWLSWHLPTVSL</sequence>
<dbReference type="Proteomes" id="UP000325536">
    <property type="component" value="Chromosome"/>
</dbReference>
<feature type="domain" description="Phage tail tape measure protein" evidence="1">
    <location>
        <begin position="159"/>
        <end position="362"/>
    </location>
</feature>
<evidence type="ECO:0000259" key="1">
    <source>
        <dbReference type="Pfam" id="PF10145"/>
    </source>
</evidence>
<reference evidence="2 3" key="1">
    <citation type="submission" date="2018-08" db="EMBL/GenBank/DDBJ databases">
        <title>Neisseria animalis ATCC 49930 complete genome.</title>
        <authorList>
            <person name="Veseli I.A."/>
            <person name="Mascarenhas dos Santos A.C."/>
            <person name="Buttler R."/>
            <person name="Pombert J.-F."/>
        </authorList>
    </citation>
    <scope>NUCLEOTIDE SEQUENCE [LARGE SCALE GENOMIC DNA]</scope>
    <source>
        <strain evidence="2 3">ATCC 49930</strain>
    </source>
</reference>
<gene>
    <name evidence="2" type="ORF">D0T90_02745</name>
</gene>
<accession>A0A5P3MPS5</accession>
<dbReference type="EMBL" id="CP031699">
    <property type="protein sequence ID" value="QEY23553.1"/>
    <property type="molecule type" value="Genomic_DNA"/>
</dbReference>
<dbReference type="RefSeq" id="WP_123795599.1">
    <property type="nucleotide sequence ID" value="NZ_CP031699.1"/>
</dbReference>
<dbReference type="OrthoDB" id="8019720at2"/>
<evidence type="ECO:0000313" key="2">
    <source>
        <dbReference type="EMBL" id="QEY23553.1"/>
    </source>
</evidence>
<dbReference type="NCBIfam" id="TIGR01760">
    <property type="entry name" value="tape_meas_TP901"/>
    <property type="match status" value="1"/>
</dbReference>
<dbReference type="KEGG" id="naq:D0T90_02745"/>
<evidence type="ECO:0000313" key="3">
    <source>
        <dbReference type="Proteomes" id="UP000325536"/>
    </source>
</evidence>
<dbReference type="InterPro" id="IPR010090">
    <property type="entry name" value="Phage_tape_meas"/>
</dbReference>
<organism evidence="2 3">
    <name type="scientific">Neisseria animalis</name>
    <dbReference type="NCBI Taxonomy" id="492"/>
    <lineage>
        <taxon>Bacteria</taxon>
        <taxon>Pseudomonadati</taxon>
        <taxon>Pseudomonadota</taxon>
        <taxon>Betaproteobacteria</taxon>
        <taxon>Neisseriales</taxon>
        <taxon>Neisseriaceae</taxon>
        <taxon>Neisseria</taxon>
    </lineage>
</organism>